<name>A0A2D2D6E0_METT3</name>
<proteinExistence type="predicted"/>
<keyword evidence="1" id="KW-1133">Transmembrane helix</keyword>
<organism evidence="2 3">
    <name type="scientific">Methylosinus trichosporium (strain ATCC 35070 / NCIMB 11131 / UNIQEM 75 / OB3b)</name>
    <dbReference type="NCBI Taxonomy" id="595536"/>
    <lineage>
        <taxon>Bacteria</taxon>
        <taxon>Pseudomonadati</taxon>
        <taxon>Pseudomonadota</taxon>
        <taxon>Alphaproteobacteria</taxon>
        <taxon>Hyphomicrobiales</taxon>
        <taxon>Methylocystaceae</taxon>
        <taxon>Methylosinus</taxon>
    </lineage>
</organism>
<dbReference type="AlphaFoldDB" id="A0A2D2D6E0"/>
<dbReference type="KEGG" id="mtw:CQW49_20650"/>
<keyword evidence="1" id="KW-0812">Transmembrane</keyword>
<feature type="transmembrane region" description="Helical" evidence="1">
    <location>
        <begin position="95"/>
        <end position="117"/>
    </location>
</feature>
<accession>A0A2D2D6E0</accession>
<evidence type="ECO:0000313" key="2">
    <source>
        <dbReference type="EMBL" id="ATQ70524.1"/>
    </source>
</evidence>
<evidence type="ECO:0000313" key="3">
    <source>
        <dbReference type="Proteomes" id="UP000230709"/>
    </source>
</evidence>
<keyword evidence="1" id="KW-0472">Membrane</keyword>
<reference evidence="3" key="1">
    <citation type="submission" date="2017-10" db="EMBL/GenBank/DDBJ databases">
        <title>Completed PacBio SMRT sequence of Methylosinus trichosporium OB3b reveals presence of a third large plasmid.</title>
        <authorList>
            <person name="Charles T.C."/>
            <person name="Lynch M.D.J."/>
            <person name="Heil J.R."/>
            <person name="Cheng J."/>
        </authorList>
    </citation>
    <scope>NUCLEOTIDE SEQUENCE [LARGE SCALE GENOMIC DNA]</scope>
    <source>
        <strain evidence="3">OB3b</strain>
    </source>
</reference>
<dbReference type="STRING" id="595536.GCA_000178815_01067"/>
<gene>
    <name evidence="2" type="ORF">CQW49_20650</name>
</gene>
<protein>
    <recommendedName>
        <fullName evidence="4">DUF1640 domain-containing protein</fullName>
    </recommendedName>
</protein>
<sequence>MPEADQFAFRDSRAYLDRKSSSAFIFDRLAYVDRLRAAGVDESQARAHAEAPDVALRDGIASKADIDRLATKLSGDIGRLEAKIETATAHLKVEILRWMVVTQLAVGGLLFAVLRFAK</sequence>
<dbReference type="EMBL" id="CP023737">
    <property type="protein sequence ID" value="ATQ70524.1"/>
    <property type="molecule type" value="Genomic_DNA"/>
</dbReference>
<evidence type="ECO:0000256" key="1">
    <source>
        <dbReference type="SAM" id="Phobius"/>
    </source>
</evidence>
<dbReference type="Proteomes" id="UP000230709">
    <property type="component" value="Chromosome"/>
</dbReference>
<evidence type="ECO:0008006" key="4">
    <source>
        <dbReference type="Google" id="ProtNLM"/>
    </source>
</evidence>
<keyword evidence="3" id="KW-1185">Reference proteome</keyword>